<sequence length="494" mass="53167">MSSPSQPNIAAAAAAAAANSRGDLIEQKGPNHIVRIRSDSDINLDDLFKAVMQPSNRVPLSVPMRLRNLPASFFQQPERSKSASHSRESSNDATFSPSSEATAAVVAAAAAVPSLPVNHPRAHSSPASLQQSYNAPSPQHLRQQSYDLADEGSLPPGWEMAKTSTGQRYFLNHLTQTTTWEDPRKKSSGAGPKHHATPPPPPHTAAPAALHFKNLGPLPDGWEQATTGEGEVYFINHIERTTSWFDPRIPIHLQKPLLQNQGSVPGISGPSPNQPRPPPPQLPGSGNPAAIGGPNSPESMNAISAVVAATSSLTIQQQRQQKLRLQQLQMERERLKLRQQEILRQTAFLGNPRNEMLLRRNLTEEILPSPTSPPTSDGGVGPTTDPFLGGDFHSRQESADSGLGLGPNYSLPHTPEDFLSSMDDSIDAGLNDDPSHQNSELSLDGLQGTGIDMGTENMDSDDLVPSLQEELQGDLLSDMEALLTSSKDSVLTWL</sequence>
<keyword evidence="4" id="KW-0963">Cytoplasm</keyword>
<dbReference type="Gene3D" id="6.20.430.10">
    <property type="match status" value="1"/>
</dbReference>
<reference evidence="17" key="1">
    <citation type="submission" date="2016-02" db="EMBL/GenBank/DDBJ databases">
        <title>RNAseq analyses of the midgut from blood- or serum-fed Ixodes ricinus ticks.</title>
        <authorList>
            <person name="Perner J."/>
            <person name="Provaznik J."/>
            <person name="Schrenkova J."/>
            <person name="Urbanova V."/>
            <person name="Ribeiro J.M."/>
            <person name="Kopacek P."/>
        </authorList>
    </citation>
    <scope>NUCLEOTIDE SEQUENCE</scope>
    <source>
        <tissue evidence="17">Gut</tissue>
    </source>
</reference>
<evidence type="ECO:0000256" key="15">
    <source>
        <dbReference type="SAM" id="MobiDB-lite"/>
    </source>
</evidence>
<dbReference type="PROSITE" id="PS01159">
    <property type="entry name" value="WW_DOMAIN_1"/>
    <property type="match status" value="2"/>
</dbReference>
<feature type="region of interest" description="Disordered" evidence="15">
    <location>
        <begin position="175"/>
        <end position="224"/>
    </location>
</feature>
<evidence type="ECO:0000256" key="11">
    <source>
        <dbReference type="ARBA" id="ARBA00023163"/>
    </source>
</evidence>
<dbReference type="InterPro" id="IPR051583">
    <property type="entry name" value="YAP1"/>
</dbReference>
<feature type="compositionally biased region" description="Pro residues" evidence="15">
    <location>
        <begin position="272"/>
        <end position="282"/>
    </location>
</feature>
<feature type="domain" description="WW" evidence="16">
    <location>
        <begin position="216"/>
        <end position="249"/>
    </location>
</feature>
<dbReference type="GO" id="GO:0003713">
    <property type="term" value="F:transcription coactivator activity"/>
    <property type="evidence" value="ECO:0007669"/>
    <property type="project" value="TreeGrafter"/>
</dbReference>
<evidence type="ECO:0000259" key="16">
    <source>
        <dbReference type="PROSITE" id="PS50020"/>
    </source>
</evidence>
<comment type="subcellular location">
    <subcellularLocation>
        <location evidence="2">Cell junction</location>
    </subcellularLocation>
    <subcellularLocation>
        <location evidence="3">Cytoplasm</location>
    </subcellularLocation>
    <subcellularLocation>
        <location evidence="1">Nucleus</location>
    </subcellularLocation>
</comment>
<evidence type="ECO:0000256" key="13">
    <source>
        <dbReference type="ARBA" id="ARBA00038057"/>
    </source>
</evidence>
<dbReference type="GO" id="GO:0035329">
    <property type="term" value="P:hippo signaling"/>
    <property type="evidence" value="ECO:0007669"/>
    <property type="project" value="TreeGrafter"/>
</dbReference>
<dbReference type="SUPFAM" id="SSF51045">
    <property type="entry name" value="WW domain"/>
    <property type="match status" value="2"/>
</dbReference>
<keyword evidence="9" id="KW-0805">Transcription regulation</keyword>
<evidence type="ECO:0000256" key="9">
    <source>
        <dbReference type="ARBA" id="ARBA00023015"/>
    </source>
</evidence>
<feature type="coiled-coil region" evidence="14">
    <location>
        <begin position="318"/>
        <end position="345"/>
    </location>
</feature>
<dbReference type="PANTHER" id="PTHR17616:SF8">
    <property type="entry name" value="TRANSCRIPTIONAL COACTIVATOR YORKIE"/>
    <property type="match status" value="1"/>
</dbReference>
<dbReference type="SMART" id="SM00456">
    <property type="entry name" value="WW"/>
    <property type="match status" value="2"/>
</dbReference>
<proteinExistence type="evidence at transcript level"/>
<dbReference type="EMBL" id="GEFM01005074">
    <property type="protein sequence ID" value="JAP70722.1"/>
    <property type="molecule type" value="mRNA"/>
</dbReference>
<evidence type="ECO:0000256" key="7">
    <source>
        <dbReference type="ARBA" id="ARBA00022737"/>
    </source>
</evidence>
<keyword evidence="10" id="KW-0010">Activator</keyword>
<keyword evidence="6" id="KW-0597">Phosphoprotein</keyword>
<dbReference type="FunFam" id="2.20.70.10:FF:000012">
    <property type="entry name" value="transcriptional coactivator YAP1 isoform X2"/>
    <property type="match status" value="1"/>
</dbReference>
<keyword evidence="8" id="KW-0965">Cell junction</keyword>
<evidence type="ECO:0000256" key="8">
    <source>
        <dbReference type="ARBA" id="ARBA00022949"/>
    </source>
</evidence>
<evidence type="ECO:0000256" key="4">
    <source>
        <dbReference type="ARBA" id="ARBA00022490"/>
    </source>
</evidence>
<feature type="compositionally biased region" description="Polar residues" evidence="15">
    <location>
        <begin position="125"/>
        <end position="143"/>
    </location>
</feature>
<evidence type="ECO:0000256" key="3">
    <source>
        <dbReference type="ARBA" id="ARBA00004496"/>
    </source>
</evidence>
<keyword evidence="11" id="KW-0804">Transcription</keyword>
<dbReference type="Pfam" id="PF15238">
    <property type="entry name" value="TEADIR3"/>
    <property type="match status" value="1"/>
</dbReference>
<evidence type="ECO:0000256" key="5">
    <source>
        <dbReference type="ARBA" id="ARBA00022491"/>
    </source>
</evidence>
<evidence type="ECO:0000256" key="6">
    <source>
        <dbReference type="ARBA" id="ARBA00022553"/>
    </source>
</evidence>
<evidence type="ECO:0000256" key="1">
    <source>
        <dbReference type="ARBA" id="ARBA00004123"/>
    </source>
</evidence>
<evidence type="ECO:0000256" key="12">
    <source>
        <dbReference type="ARBA" id="ARBA00023242"/>
    </source>
</evidence>
<keyword evidence="14" id="KW-0175">Coiled coil</keyword>
<evidence type="ECO:0000313" key="17">
    <source>
        <dbReference type="EMBL" id="JAP70722.1"/>
    </source>
</evidence>
<keyword evidence="12" id="KW-0539">Nucleus</keyword>
<feature type="region of interest" description="Disordered" evidence="15">
    <location>
        <begin position="116"/>
        <end position="143"/>
    </location>
</feature>
<evidence type="ECO:0000256" key="10">
    <source>
        <dbReference type="ARBA" id="ARBA00023159"/>
    </source>
</evidence>
<dbReference type="CDD" id="cd00201">
    <property type="entry name" value="WW"/>
    <property type="match status" value="2"/>
</dbReference>
<evidence type="ECO:0000256" key="14">
    <source>
        <dbReference type="SAM" id="Coils"/>
    </source>
</evidence>
<dbReference type="Pfam" id="PF00397">
    <property type="entry name" value="WW"/>
    <property type="match status" value="2"/>
</dbReference>
<keyword evidence="7" id="KW-0677">Repeat</keyword>
<feature type="region of interest" description="Disordered" evidence="15">
    <location>
        <begin position="259"/>
        <end position="297"/>
    </location>
</feature>
<feature type="compositionally biased region" description="Low complexity" evidence="15">
    <location>
        <begin position="374"/>
        <end position="386"/>
    </location>
</feature>
<accession>A0A131XWQ1</accession>
<feature type="region of interest" description="Disordered" evidence="15">
    <location>
        <begin position="1"/>
        <end position="30"/>
    </location>
</feature>
<dbReference type="FunFam" id="2.20.70.10:FF:000019">
    <property type="entry name" value="Putative transcriptional coactivator YAP1"/>
    <property type="match status" value="1"/>
</dbReference>
<feature type="region of interest" description="Disordered" evidence="15">
    <location>
        <begin position="73"/>
        <end position="97"/>
    </location>
</feature>
<organism evidence="17">
    <name type="scientific">Ixodes ricinus</name>
    <name type="common">Common tick</name>
    <name type="synonym">Acarus ricinus</name>
    <dbReference type="NCBI Taxonomy" id="34613"/>
    <lineage>
        <taxon>Eukaryota</taxon>
        <taxon>Metazoa</taxon>
        <taxon>Ecdysozoa</taxon>
        <taxon>Arthropoda</taxon>
        <taxon>Chelicerata</taxon>
        <taxon>Arachnida</taxon>
        <taxon>Acari</taxon>
        <taxon>Parasitiformes</taxon>
        <taxon>Ixodida</taxon>
        <taxon>Ixodoidea</taxon>
        <taxon>Ixodidae</taxon>
        <taxon>Ixodinae</taxon>
        <taxon>Ixodes</taxon>
    </lineage>
</organism>
<dbReference type="GO" id="GO:0005634">
    <property type="term" value="C:nucleus"/>
    <property type="evidence" value="ECO:0007669"/>
    <property type="project" value="UniProtKB-SubCell"/>
</dbReference>
<name>A0A131XWQ1_IXORI</name>
<dbReference type="AlphaFoldDB" id="A0A131XWQ1"/>
<protein>
    <submittedName>
        <fullName evidence="17">Putative transcriptional coactivator</fullName>
    </submittedName>
</protein>
<dbReference type="InterPro" id="IPR036020">
    <property type="entry name" value="WW_dom_sf"/>
</dbReference>
<dbReference type="GO" id="GO:0045944">
    <property type="term" value="P:positive regulation of transcription by RNA polymerase II"/>
    <property type="evidence" value="ECO:0007669"/>
    <property type="project" value="TreeGrafter"/>
</dbReference>
<comment type="similarity">
    <text evidence="13">Belongs to the YAP1 family.</text>
</comment>
<dbReference type="PANTHER" id="PTHR17616">
    <property type="entry name" value="YES-ASSOCIATED PROTEIN YAP1 FAMILY MEMBER"/>
    <property type="match status" value="1"/>
</dbReference>
<dbReference type="GO" id="GO:0005737">
    <property type="term" value="C:cytoplasm"/>
    <property type="evidence" value="ECO:0007669"/>
    <property type="project" value="UniProtKB-SubCell"/>
</dbReference>
<keyword evidence="5" id="KW-0678">Repressor</keyword>
<dbReference type="InterPro" id="IPR001202">
    <property type="entry name" value="WW_dom"/>
</dbReference>
<feature type="region of interest" description="Disordered" evidence="15">
    <location>
        <begin position="365"/>
        <end position="461"/>
    </location>
</feature>
<dbReference type="GO" id="GO:0070161">
    <property type="term" value="C:anchoring junction"/>
    <property type="evidence" value="ECO:0007669"/>
    <property type="project" value="UniProtKB-SubCell"/>
</dbReference>
<dbReference type="PROSITE" id="PS50020">
    <property type="entry name" value="WW_DOMAIN_2"/>
    <property type="match status" value="2"/>
</dbReference>
<feature type="compositionally biased region" description="Basic and acidic residues" evidence="15">
    <location>
        <begin position="78"/>
        <end position="90"/>
    </location>
</feature>
<dbReference type="InterPro" id="IPR053819">
    <property type="entry name" value="TEADIR3_omega_loop"/>
</dbReference>
<dbReference type="Gene3D" id="2.20.70.10">
    <property type="match status" value="2"/>
</dbReference>
<feature type="domain" description="WW" evidence="16">
    <location>
        <begin position="152"/>
        <end position="185"/>
    </location>
</feature>
<evidence type="ECO:0000256" key="2">
    <source>
        <dbReference type="ARBA" id="ARBA00004282"/>
    </source>
</evidence>